<proteinExistence type="predicted"/>
<reference evidence="2" key="1">
    <citation type="journal article" date="2019" name="Int. J. Syst. Evol. Microbiol.">
        <title>The Global Catalogue of Microorganisms (GCM) 10K type strain sequencing project: providing services to taxonomists for standard genome sequencing and annotation.</title>
        <authorList>
            <consortium name="The Broad Institute Genomics Platform"/>
            <consortium name="The Broad Institute Genome Sequencing Center for Infectious Disease"/>
            <person name="Wu L."/>
            <person name="Ma J."/>
        </authorList>
    </citation>
    <scope>NUCLEOTIDE SEQUENCE [LARGE SCALE GENOMIC DNA]</scope>
    <source>
        <strain evidence="2">CCM 7435</strain>
    </source>
</reference>
<dbReference type="EMBL" id="JBHUHD010000001">
    <property type="protein sequence ID" value="MFD2142003.1"/>
    <property type="molecule type" value="Genomic_DNA"/>
</dbReference>
<comment type="caution">
    <text evidence="1">The sequence shown here is derived from an EMBL/GenBank/DDBJ whole genome shotgun (WGS) entry which is preliminary data.</text>
</comment>
<dbReference type="SUPFAM" id="SSF52540">
    <property type="entry name" value="P-loop containing nucleoside triphosphate hydrolases"/>
    <property type="match status" value="1"/>
</dbReference>
<evidence type="ECO:0000313" key="1">
    <source>
        <dbReference type="EMBL" id="MFD2142003.1"/>
    </source>
</evidence>
<dbReference type="InterPro" id="IPR040632">
    <property type="entry name" value="Sulfotransfer_4"/>
</dbReference>
<keyword evidence="2" id="KW-1185">Reference proteome</keyword>
<sequence length="212" mass="24072">MALKVIGSGFGRTGTMSTKIALERLGFGPCHHMVEVLSNPGQLRFWQAIAAGQHVEWEDVYEGYGSQVDWPGAAVWHEVQQAFPGAKVIHTERPAEEWWESYSRTIGMLFNAHPVPTLPAHLVPVFDVMKGWFVTETFGPRIERESAIEAYRKNNERVREVIAPGRLLVFNPAEGWEPLCRFLEVPVPDDDFPRTNTRDEFWDLVGGRPEES</sequence>
<dbReference type="InterPro" id="IPR027417">
    <property type="entry name" value="P-loop_NTPase"/>
</dbReference>
<dbReference type="Gene3D" id="3.40.50.300">
    <property type="entry name" value="P-loop containing nucleotide triphosphate hydrolases"/>
    <property type="match status" value="1"/>
</dbReference>
<protein>
    <submittedName>
        <fullName evidence="1">Sulfotransferase family protein</fullName>
        <ecNumber evidence="1">2.8.2.-</ecNumber>
    </submittedName>
</protein>
<dbReference type="RefSeq" id="WP_213351591.1">
    <property type="nucleotide sequence ID" value="NZ_JAHBGB010000006.1"/>
</dbReference>
<dbReference type="Proteomes" id="UP001597299">
    <property type="component" value="Unassembled WGS sequence"/>
</dbReference>
<evidence type="ECO:0000313" key="2">
    <source>
        <dbReference type="Proteomes" id="UP001597299"/>
    </source>
</evidence>
<dbReference type="Pfam" id="PF17784">
    <property type="entry name" value="Sulfotransfer_4"/>
    <property type="match status" value="1"/>
</dbReference>
<dbReference type="GO" id="GO:0016740">
    <property type="term" value="F:transferase activity"/>
    <property type="evidence" value="ECO:0007669"/>
    <property type="project" value="UniProtKB-KW"/>
</dbReference>
<accession>A0ABW4Z0R4</accession>
<dbReference type="EC" id="2.8.2.-" evidence="1"/>
<dbReference type="PANTHER" id="PTHR36978">
    <property type="entry name" value="P-LOOP CONTAINING NUCLEOTIDE TRIPHOSPHATE HYDROLASE"/>
    <property type="match status" value="1"/>
</dbReference>
<dbReference type="PANTHER" id="PTHR36978:SF4">
    <property type="entry name" value="P-LOOP CONTAINING NUCLEOSIDE TRIPHOSPHATE HYDROLASE PROTEIN"/>
    <property type="match status" value="1"/>
</dbReference>
<gene>
    <name evidence="1" type="ORF">ACFSNC_16470</name>
</gene>
<organism evidence="1 2">
    <name type="scientific">Ancylobacter oerskovii</name>
    <dbReference type="NCBI Taxonomy" id="459519"/>
    <lineage>
        <taxon>Bacteria</taxon>
        <taxon>Pseudomonadati</taxon>
        <taxon>Pseudomonadota</taxon>
        <taxon>Alphaproteobacteria</taxon>
        <taxon>Hyphomicrobiales</taxon>
        <taxon>Xanthobacteraceae</taxon>
        <taxon>Ancylobacter</taxon>
    </lineage>
</organism>
<name>A0ABW4Z0R4_9HYPH</name>
<keyword evidence="1" id="KW-0808">Transferase</keyword>